<gene>
    <name evidence="12" type="primary">ada</name>
    <name evidence="12" type="ORF">HMPREF0731_4669</name>
</gene>
<dbReference type="HOGENOM" id="CLU_000445_52_0_5"/>
<dbReference type="SUPFAM" id="SSF46689">
    <property type="entry name" value="Homeodomain-like"/>
    <property type="match status" value="1"/>
</dbReference>
<reference evidence="12 13" key="1">
    <citation type="submission" date="2010-04" db="EMBL/GenBank/DDBJ databases">
        <authorList>
            <person name="Qin X."/>
            <person name="Bachman B."/>
            <person name="Battles P."/>
            <person name="Bell A."/>
            <person name="Bess C."/>
            <person name="Bickham C."/>
            <person name="Chaboub L."/>
            <person name="Chen D."/>
            <person name="Coyle M."/>
            <person name="Deiros D.R."/>
            <person name="Dinh H."/>
            <person name="Forbes L."/>
            <person name="Fowler G."/>
            <person name="Francisco L."/>
            <person name="Fu Q."/>
            <person name="Gubbala S."/>
            <person name="Hale W."/>
            <person name="Han Y."/>
            <person name="Hemphill L."/>
            <person name="Highlander S.K."/>
            <person name="Hirani K."/>
            <person name="Hogues M."/>
            <person name="Jackson L."/>
            <person name="Jakkamsetti A."/>
            <person name="Javaid M."/>
            <person name="Jiang H."/>
            <person name="Korchina V."/>
            <person name="Kovar C."/>
            <person name="Lara F."/>
            <person name="Lee S."/>
            <person name="Mata R."/>
            <person name="Mathew T."/>
            <person name="Moen C."/>
            <person name="Morales K."/>
            <person name="Munidasa M."/>
            <person name="Nazareth L."/>
            <person name="Ngo R."/>
            <person name="Nguyen L."/>
            <person name="Okwuonu G."/>
            <person name="Ongeri F."/>
            <person name="Patil S."/>
            <person name="Petrosino J."/>
            <person name="Pham C."/>
            <person name="Pham P."/>
            <person name="Pu L.-L."/>
            <person name="Puazo M."/>
            <person name="Raj R."/>
            <person name="Reid J."/>
            <person name="Rouhana J."/>
            <person name="Saada N."/>
            <person name="Shang Y."/>
            <person name="Simmons D."/>
            <person name="Thornton R."/>
            <person name="Warren J."/>
            <person name="Weissenberger G."/>
            <person name="Zhang J."/>
            <person name="Zhang L."/>
            <person name="Zhou C."/>
            <person name="Zhu D."/>
            <person name="Muzny D."/>
            <person name="Worley K."/>
            <person name="Gibbs R."/>
        </authorList>
    </citation>
    <scope>NUCLEOTIDE SEQUENCE [LARGE SCALE GENOMIC DNA]</scope>
    <source>
        <strain evidence="12 13">ATCC 49957</strain>
    </source>
</reference>
<dbReference type="InterPro" id="IPR036631">
    <property type="entry name" value="MGMT_N_sf"/>
</dbReference>
<evidence type="ECO:0000313" key="12">
    <source>
        <dbReference type="EMBL" id="EFH09111.1"/>
    </source>
</evidence>
<dbReference type="InterPro" id="IPR035451">
    <property type="entry name" value="Ada-like_dom_sf"/>
</dbReference>
<keyword evidence="13" id="KW-1185">Reference proteome</keyword>
<keyword evidence="8" id="KW-0804">Transcription</keyword>
<dbReference type="GO" id="GO:0032259">
    <property type="term" value="P:methylation"/>
    <property type="evidence" value="ECO:0007669"/>
    <property type="project" value="UniProtKB-KW"/>
</dbReference>
<keyword evidence="9" id="KW-0234">DNA repair</keyword>
<comment type="cofactor">
    <cofactor evidence="2">
        <name>Zn(2+)</name>
        <dbReference type="ChEBI" id="CHEBI:29105"/>
    </cofactor>
</comment>
<dbReference type="Gene3D" id="1.10.10.60">
    <property type="entry name" value="Homeodomain-like"/>
    <property type="match status" value="1"/>
</dbReference>
<sequence>MSPDDDLLWTALQRREAREDLLYAVVTQGVYCRFGCPSRLPLRKNVRFFADRASAEEAGFRPCRRCDPRGERAALQAEAVRAACAMIDVAETMPPLAALAARAGYARHHFLRLFRDITGLTPRAYADAVKARRLQAALAAGERVAEAVAGAGFGSESRVYEKPGRLLGMSPGAARRGGAGEVIRHACAGTPLGLLQVAATGAGICRIGFGPDEATLLGELRLRFPQARLEPGGEAMRDALAAIIGFIEEPRAALALPLDLRGTAFQHRVWQALTQIPPGETTTYSGLAERLGMPRAVRAVASACAANPVAMAVPCHRVVARDGA</sequence>
<evidence type="ECO:0000256" key="10">
    <source>
        <dbReference type="ARBA" id="ARBA00049348"/>
    </source>
</evidence>
<dbReference type="EC" id="2.1.1.63" evidence="12"/>
<dbReference type="InterPro" id="IPR001497">
    <property type="entry name" value="MethylDNA_cys_MeTrfase_AS"/>
</dbReference>
<evidence type="ECO:0000259" key="11">
    <source>
        <dbReference type="PROSITE" id="PS01124"/>
    </source>
</evidence>
<evidence type="ECO:0000256" key="3">
    <source>
        <dbReference type="ARBA" id="ARBA00022603"/>
    </source>
</evidence>
<dbReference type="Gene3D" id="3.30.160.70">
    <property type="entry name" value="Methylated DNA-protein cysteine methyltransferase domain"/>
    <property type="match status" value="1"/>
</dbReference>
<dbReference type="PROSITE" id="PS01124">
    <property type="entry name" value="HTH_ARAC_FAMILY_2"/>
    <property type="match status" value="1"/>
</dbReference>
<evidence type="ECO:0000256" key="2">
    <source>
        <dbReference type="ARBA" id="ARBA00001947"/>
    </source>
</evidence>
<keyword evidence="5" id="KW-0227">DNA damage</keyword>
<keyword evidence="4 12" id="KW-0808">Transferase</keyword>
<keyword evidence="7" id="KW-0010">Activator</keyword>
<feature type="domain" description="HTH araC/xylS-type" evidence="11">
    <location>
        <begin position="96"/>
        <end position="177"/>
    </location>
</feature>
<comment type="catalytic activity">
    <reaction evidence="1">
        <text>a 4-O-methyl-thymidine in DNA + L-cysteinyl-[protein] = a thymidine in DNA + S-methyl-L-cysteinyl-[protein]</text>
        <dbReference type="Rhea" id="RHEA:53428"/>
        <dbReference type="Rhea" id="RHEA-COMP:10131"/>
        <dbReference type="Rhea" id="RHEA-COMP:10132"/>
        <dbReference type="Rhea" id="RHEA-COMP:13555"/>
        <dbReference type="Rhea" id="RHEA-COMP:13556"/>
        <dbReference type="ChEBI" id="CHEBI:29950"/>
        <dbReference type="ChEBI" id="CHEBI:82612"/>
        <dbReference type="ChEBI" id="CHEBI:137386"/>
        <dbReference type="ChEBI" id="CHEBI:137387"/>
        <dbReference type="EC" id="2.1.1.63"/>
    </reaction>
</comment>
<dbReference type="InterPro" id="IPR036388">
    <property type="entry name" value="WH-like_DNA-bd_sf"/>
</dbReference>
<dbReference type="Gene3D" id="1.10.10.10">
    <property type="entry name" value="Winged helix-like DNA-binding domain superfamily/Winged helix DNA-binding domain"/>
    <property type="match status" value="1"/>
</dbReference>
<dbReference type="Proteomes" id="UP000005324">
    <property type="component" value="Unassembled WGS sequence"/>
</dbReference>
<dbReference type="AlphaFoldDB" id="D5RUA7"/>
<evidence type="ECO:0000256" key="9">
    <source>
        <dbReference type="ARBA" id="ARBA00023204"/>
    </source>
</evidence>
<dbReference type="InterPro" id="IPR004026">
    <property type="entry name" value="Ada_DNA_repair_Zn-bd"/>
</dbReference>
<dbReference type="Pfam" id="PF01035">
    <property type="entry name" value="DNA_binding_1"/>
    <property type="match status" value="1"/>
</dbReference>
<feature type="non-terminal residue" evidence="12">
    <location>
        <position position="324"/>
    </location>
</feature>
<evidence type="ECO:0000256" key="8">
    <source>
        <dbReference type="ARBA" id="ARBA00023163"/>
    </source>
</evidence>
<name>D5RUA7_9PROT</name>
<dbReference type="NCBIfam" id="TIGR00589">
    <property type="entry name" value="ogt"/>
    <property type="match status" value="1"/>
</dbReference>
<evidence type="ECO:0000256" key="1">
    <source>
        <dbReference type="ARBA" id="ARBA00001286"/>
    </source>
</evidence>
<dbReference type="InterPro" id="IPR036217">
    <property type="entry name" value="MethylDNA_cys_MeTrfase_DNAb"/>
</dbReference>
<protein>
    <submittedName>
        <fullName evidence="12">Transcriptional regulator, AraC family</fullName>
        <ecNumber evidence="12">2.1.1.63</ecNumber>
    </submittedName>
</protein>
<keyword evidence="3 12" id="KW-0489">Methyltransferase</keyword>
<dbReference type="SUPFAM" id="SSF53155">
    <property type="entry name" value="Methylated DNA-protein cysteine methyltransferase domain"/>
    <property type="match status" value="1"/>
</dbReference>
<organism evidence="12 13">
    <name type="scientific">Pseudoroseomonas cervicalis ATCC 49957</name>
    <dbReference type="NCBI Taxonomy" id="525371"/>
    <lineage>
        <taxon>Bacteria</taxon>
        <taxon>Pseudomonadati</taxon>
        <taxon>Pseudomonadota</taxon>
        <taxon>Alphaproteobacteria</taxon>
        <taxon>Acetobacterales</taxon>
        <taxon>Roseomonadaceae</taxon>
        <taxon>Roseomonas</taxon>
    </lineage>
</organism>
<dbReference type="GO" id="GO:0003908">
    <property type="term" value="F:methylated-DNA-[protein]-cysteine S-methyltransferase activity"/>
    <property type="evidence" value="ECO:0007669"/>
    <property type="project" value="UniProtKB-EC"/>
</dbReference>
<evidence type="ECO:0000256" key="5">
    <source>
        <dbReference type="ARBA" id="ARBA00022763"/>
    </source>
</evidence>
<dbReference type="GO" id="GO:0008270">
    <property type="term" value="F:zinc ion binding"/>
    <property type="evidence" value="ECO:0007669"/>
    <property type="project" value="InterPro"/>
</dbReference>
<evidence type="ECO:0000256" key="6">
    <source>
        <dbReference type="ARBA" id="ARBA00023015"/>
    </source>
</evidence>
<dbReference type="PANTHER" id="PTHR10815:SF14">
    <property type="entry name" value="BIFUNCTIONAL TRANSCRIPTIONAL ACTIVATOR_DNA REPAIR ENZYME ADA"/>
    <property type="match status" value="1"/>
</dbReference>
<dbReference type="OrthoDB" id="9802228at2"/>
<proteinExistence type="predicted"/>
<keyword evidence="6" id="KW-0805">Transcription regulation</keyword>
<dbReference type="EMBL" id="ADVL01000960">
    <property type="protein sequence ID" value="EFH09111.1"/>
    <property type="molecule type" value="Genomic_DNA"/>
</dbReference>
<dbReference type="CDD" id="cd06445">
    <property type="entry name" value="ATase"/>
    <property type="match status" value="1"/>
</dbReference>
<dbReference type="GO" id="GO:0003700">
    <property type="term" value="F:DNA-binding transcription factor activity"/>
    <property type="evidence" value="ECO:0007669"/>
    <property type="project" value="InterPro"/>
</dbReference>
<dbReference type="RefSeq" id="WP_007006018.1">
    <property type="nucleotide sequence ID" value="NZ_GG770879.1"/>
</dbReference>
<dbReference type="Pfam" id="PF02805">
    <property type="entry name" value="Ada_Zn_binding"/>
    <property type="match status" value="1"/>
</dbReference>
<dbReference type="GO" id="GO:0043565">
    <property type="term" value="F:sequence-specific DNA binding"/>
    <property type="evidence" value="ECO:0007669"/>
    <property type="project" value="InterPro"/>
</dbReference>
<dbReference type="Pfam" id="PF12833">
    <property type="entry name" value="HTH_18"/>
    <property type="match status" value="1"/>
</dbReference>
<dbReference type="InterPro" id="IPR009057">
    <property type="entry name" value="Homeodomain-like_sf"/>
</dbReference>
<dbReference type="GO" id="GO:0006281">
    <property type="term" value="P:DNA repair"/>
    <property type="evidence" value="ECO:0007669"/>
    <property type="project" value="UniProtKB-KW"/>
</dbReference>
<dbReference type="PANTHER" id="PTHR10815">
    <property type="entry name" value="METHYLATED-DNA--PROTEIN-CYSTEINE METHYLTRANSFERASE"/>
    <property type="match status" value="1"/>
</dbReference>
<evidence type="ECO:0000313" key="13">
    <source>
        <dbReference type="Proteomes" id="UP000005324"/>
    </source>
</evidence>
<dbReference type="InterPro" id="IPR014048">
    <property type="entry name" value="MethylDNA_cys_MeTrfase_DNA-bd"/>
</dbReference>
<dbReference type="SMART" id="SM00342">
    <property type="entry name" value="HTH_ARAC"/>
    <property type="match status" value="1"/>
</dbReference>
<accession>D5RUA7</accession>
<comment type="caution">
    <text evidence="12">The sequence shown here is derived from an EMBL/GenBank/DDBJ whole genome shotgun (WGS) entry which is preliminary data.</text>
</comment>
<evidence type="ECO:0000256" key="7">
    <source>
        <dbReference type="ARBA" id="ARBA00023159"/>
    </source>
</evidence>
<dbReference type="Gene3D" id="3.40.10.10">
    <property type="entry name" value="DNA Methylphosphotriester Repair Domain"/>
    <property type="match status" value="1"/>
</dbReference>
<dbReference type="InterPro" id="IPR018060">
    <property type="entry name" value="HTH_AraC"/>
</dbReference>
<evidence type="ECO:0000256" key="4">
    <source>
        <dbReference type="ARBA" id="ARBA00022679"/>
    </source>
</evidence>
<comment type="catalytic activity">
    <reaction evidence="10">
        <text>a 6-O-methyl-2'-deoxyguanosine in DNA + L-cysteinyl-[protein] = S-methyl-L-cysteinyl-[protein] + a 2'-deoxyguanosine in DNA</text>
        <dbReference type="Rhea" id="RHEA:24000"/>
        <dbReference type="Rhea" id="RHEA-COMP:10131"/>
        <dbReference type="Rhea" id="RHEA-COMP:10132"/>
        <dbReference type="Rhea" id="RHEA-COMP:11367"/>
        <dbReference type="Rhea" id="RHEA-COMP:11368"/>
        <dbReference type="ChEBI" id="CHEBI:29950"/>
        <dbReference type="ChEBI" id="CHEBI:82612"/>
        <dbReference type="ChEBI" id="CHEBI:85445"/>
        <dbReference type="ChEBI" id="CHEBI:85448"/>
        <dbReference type="EC" id="2.1.1.63"/>
    </reaction>
</comment>
<dbReference type="PROSITE" id="PS00374">
    <property type="entry name" value="MGMT"/>
    <property type="match status" value="1"/>
</dbReference>
<dbReference type="SUPFAM" id="SSF46767">
    <property type="entry name" value="Methylated DNA-protein cysteine methyltransferase, C-terminal domain"/>
    <property type="match status" value="1"/>
</dbReference>
<dbReference type="SUPFAM" id="SSF57884">
    <property type="entry name" value="Ada DNA repair protein, N-terminal domain (N-Ada 10)"/>
    <property type="match status" value="1"/>
</dbReference>